<dbReference type="Proteomes" id="UP000694424">
    <property type="component" value="Unplaced"/>
</dbReference>
<proteinExistence type="predicted"/>
<dbReference type="PANTHER" id="PTHR21520">
    <property type="entry name" value="GLUTAMATE-RICH PROTEIN 2"/>
    <property type="match status" value="1"/>
</dbReference>
<dbReference type="PANTHER" id="PTHR21520:SF2">
    <property type="entry name" value="GLUTAMATE-RICH PROTEIN 2"/>
    <property type="match status" value="1"/>
</dbReference>
<organism evidence="2 3">
    <name type="scientific">Apteryx owenii</name>
    <name type="common">Little spotted kiwi</name>
    <dbReference type="NCBI Taxonomy" id="8824"/>
    <lineage>
        <taxon>Eukaryota</taxon>
        <taxon>Metazoa</taxon>
        <taxon>Chordata</taxon>
        <taxon>Craniata</taxon>
        <taxon>Vertebrata</taxon>
        <taxon>Euteleostomi</taxon>
        <taxon>Archelosauria</taxon>
        <taxon>Archosauria</taxon>
        <taxon>Dinosauria</taxon>
        <taxon>Saurischia</taxon>
        <taxon>Theropoda</taxon>
        <taxon>Coelurosauria</taxon>
        <taxon>Aves</taxon>
        <taxon>Palaeognathae</taxon>
        <taxon>Apterygiformes</taxon>
        <taxon>Apterygidae</taxon>
        <taxon>Apteryx</taxon>
    </lineage>
</organism>
<reference evidence="2" key="2">
    <citation type="submission" date="2025-09" db="UniProtKB">
        <authorList>
            <consortium name="Ensembl"/>
        </authorList>
    </citation>
    <scope>IDENTIFICATION</scope>
</reference>
<evidence type="ECO:0000313" key="2">
    <source>
        <dbReference type="Ensembl" id="ENSAOWP00000002408.1"/>
    </source>
</evidence>
<feature type="region of interest" description="Disordered" evidence="1">
    <location>
        <begin position="83"/>
        <end position="130"/>
    </location>
</feature>
<reference evidence="2" key="1">
    <citation type="submission" date="2025-08" db="UniProtKB">
        <authorList>
            <consortium name="Ensembl"/>
        </authorList>
    </citation>
    <scope>IDENTIFICATION</scope>
</reference>
<keyword evidence="3" id="KW-1185">Reference proteome</keyword>
<evidence type="ECO:0000313" key="3">
    <source>
        <dbReference type="Proteomes" id="UP000694424"/>
    </source>
</evidence>
<accession>A0A8B9NUS3</accession>
<evidence type="ECO:0000256" key="1">
    <source>
        <dbReference type="SAM" id="MobiDB-lite"/>
    </source>
</evidence>
<feature type="compositionally biased region" description="Acidic residues" evidence="1">
    <location>
        <begin position="114"/>
        <end position="130"/>
    </location>
</feature>
<dbReference type="InterPro" id="IPR026703">
    <property type="entry name" value="ERICH2"/>
</dbReference>
<protein>
    <submittedName>
        <fullName evidence="2">Uncharacterized protein</fullName>
    </submittedName>
</protein>
<feature type="compositionally biased region" description="Acidic residues" evidence="1">
    <location>
        <begin position="88"/>
        <end position="97"/>
    </location>
</feature>
<dbReference type="AlphaFoldDB" id="A0A8B9NUS3"/>
<name>A0A8B9NUS3_APTOW</name>
<dbReference type="Ensembl" id="ENSAOWT00000002765.1">
    <property type="protein sequence ID" value="ENSAOWP00000002408.1"/>
    <property type="gene ID" value="ENSAOWG00000001736.1"/>
</dbReference>
<sequence length="130" mass="14434">MSPSPADYFHLTSNKIVIGCCFVRFSISLTEGKMLIFCLFCHCVHISNMLCCQIAVLIYEPENTEAKQFFPLLEEKLLMERAQKLAEGESEDDEETIDGSSDGNKESPSCSNSSDEESEGSSDSDDSEKN</sequence>